<dbReference type="Proteomes" id="UP000050331">
    <property type="component" value="Chromosome"/>
</dbReference>
<dbReference type="EMBL" id="CP013862">
    <property type="protein sequence ID" value="ALX47658.1"/>
    <property type="molecule type" value="Genomic_DNA"/>
</dbReference>
<name>A0A0U4G4S5_9BACI</name>
<evidence type="ECO:0000313" key="2">
    <source>
        <dbReference type="Proteomes" id="UP000050331"/>
    </source>
</evidence>
<accession>A0A0U4G4S5</accession>
<dbReference type="OrthoDB" id="2704424at2"/>
<dbReference type="AlphaFoldDB" id="A0A0U4G4S5"/>
<dbReference type="KEGG" id="lao:AOX59_02995"/>
<sequence>MDLYVNGAYQSVDIGYVKEIKESSVVFIVKDGEVEIEVDPVTQDAIQTIIQVDEDALIPLDLETKTVILDGESTK</sequence>
<keyword evidence="2" id="KW-1185">Reference proteome</keyword>
<organism evidence="1 2">
    <name type="scientific">Lentibacillus amyloliquefaciens</name>
    <dbReference type="NCBI Taxonomy" id="1472767"/>
    <lineage>
        <taxon>Bacteria</taxon>
        <taxon>Bacillati</taxon>
        <taxon>Bacillota</taxon>
        <taxon>Bacilli</taxon>
        <taxon>Bacillales</taxon>
        <taxon>Bacillaceae</taxon>
        <taxon>Lentibacillus</taxon>
    </lineage>
</organism>
<dbReference type="STRING" id="1472767.AOX59_02995"/>
<dbReference type="RefSeq" id="WP_068441631.1">
    <property type="nucleotide sequence ID" value="NZ_CP013862.1"/>
</dbReference>
<protein>
    <submittedName>
        <fullName evidence="1">Uncharacterized protein</fullName>
    </submittedName>
</protein>
<reference evidence="1 2" key="1">
    <citation type="submission" date="2016-01" db="EMBL/GenBank/DDBJ databases">
        <title>Complete genome sequence of strain Lentibacillus amyloliquefaciens LAM0015T isolated from saline sediment.</title>
        <authorList>
            <person name="Wang J.-L."/>
            <person name="He M.-X."/>
        </authorList>
    </citation>
    <scope>NUCLEOTIDE SEQUENCE [LARGE SCALE GENOMIC DNA]</scope>
    <source>
        <strain evidence="1 2">LAM0015</strain>
    </source>
</reference>
<gene>
    <name evidence="1" type="ORF">AOX59_02995</name>
</gene>
<proteinExistence type="predicted"/>
<evidence type="ECO:0000313" key="1">
    <source>
        <dbReference type="EMBL" id="ALX47658.1"/>
    </source>
</evidence>